<sequence length="193" mass="21850">MEHTSNNHERNEGFLLKNHDHKRGIIEAIFEASLWKSRLIAILAVIFGMIGAVSLFLIASADVWHMAVITYKYFFMHYHPENFHEELIGGIIGAVDLYLIAVVLLIFSFGIYELFISEIDDAENSEIGAKILAIHSLDELKDKLGKVVVMVLIVSFFKKVIHMDFNTPLSMLYLAGSILALALALYFMHKGEH</sequence>
<evidence type="ECO:0000313" key="4">
    <source>
        <dbReference type="Proteomes" id="UP000272781"/>
    </source>
</evidence>
<feature type="transmembrane region" description="Helical" evidence="1">
    <location>
        <begin position="87"/>
        <end position="112"/>
    </location>
</feature>
<organism evidence="3 4">
    <name type="scientific">Caminibacter pacificus</name>
    <dbReference type="NCBI Taxonomy" id="1424653"/>
    <lineage>
        <taxon>Bacteria</taxon>
        <taxon>Pseudomonadati</taxon>
        <taxon>Campylobacterota</taxon>
        <taxon>Epsilonproteobacteria</taxon>
        <taxon>Nautiliales</taxon>
        <taxon>Nautiliaceae</taxon>
        <taxon>Caminibacter</taxon>
    </lineage>
</organism>
<dbReference type="Proteomes" id="UP000272781">
    <property type="component" value="Unassembled WGS sequence"/>
</dbReference>
<dbReference type="Proteomes" id="UP000298805">
    <property type="component" value="Chromosome"/>
</dbReference>
<keyword evidence="1" id="KW-0472">Membrane</keyword>
<dbReference type="PIRSF" id="PIRSF026509">
    <property type="entry name" value="UCP026509"/>
    <property type="match status" value="1"/>
</dbReference>
<keyword evidence="5" id="KW-1185">Reference proteome</keyword>
<name>A0AAJ4REA1_9BACT</name>
<dbReference type="Pfam" id="PF03350">
    <property type="entry name" value="UPF0114"/>
    <property type="match status" value="1"/>
</dbReference>
<evidence type="ECO:0000256" key="1">
    <source>
        <dbReference type="SAM" id="Phobius"/>
    </source>
</evidence>
<keyword evidence="1" id="KW-0812">Transmembrane</keyword>
<dbReference type="AlphaFoldDB" id="A0AAJ4REA1"/>
<reference evidence="5" key="1">
    <citation type="submission" date="2018-03" db="EMBL/GenBank/DDBJ databases">
        <title>A comparative analysis of the Nautiliaceae.</title>
        <authorList>
            <person name="Grosche A."/>
            <person name="Smedile F."/>
            <person name="Vetriani C."/>
        </authorList>
    </citation>
    <scope>NUCLEOTIDE SEQUENCE [LARGE SCALE GENOMIC DNA]</scope>
    <source>
        <strain evidence="5">TB6</strain>
    </source>
</reference>
<evidence type="ECO:0000313" key="3">
    <source>
        <dbReference type="EMBL" id="ROR41217.1"/>
    </source>
</evidence>
<dbReference type="PANTHER" id="PTHR31721">
    <property type="entry name" value="OS06G0710300 PROTEIN"/>
    <property type="match status" value="1"/>
</dbReference>
<accession>A0AAJ4REA1</accession>
<dbReference type="InterPro" id="IPR005134">
    <property type="entry name" value="UPF0114"/>
</dbReference>
<feature type="transmembrane region" description="Helical" evidence="1">
    <location>
        <begin position="167"/>
        <end position="188"/>
    </location>
</feature>
<protein>
    <submittedName>
        <fullName evidence="3">Membrane protein YqhA</fullName>
    </submittedName>
    <submittedName>
        <fullName evidence="2">YqhA family protein</fullName>
    </submittedName>
</protein>
<dbReference type="EMBL" id="RJVK01000001">
    <property type="protein sequence ID" value="ROR41217.1"/>
    <property type="molecule type" value="Genomic_DNA"/>
</dbReference>
<evidence type="ECO:0000313" key="5">
    <source>
        <dbReference type="Proteomes" id="UP000298805"/>
    </source>
</evidence>
<gene>
    <name evidence="2" type="ORF">C6V80_03620</name>
    <name evidence="3" type="ORF">EDC58_0704</name>
</gene>
<evidence type="ECO:0000313" key="2">
    <source>
        <dbReference type="EMBL" id="QCI28075.1"/>
    </source>
</evidence>
<dbReference type="EMBL" id="CP027432">
    <property type="protein sequence ID" value="QCI28075.1"/>
    <property type="molecule type" value="Genomic_DNA"/>
</dbReference>
<keyword evidence="1" id="KW-1133">Transmembrane helix</keyword>
<reference evidence="3 4" key="2">
    <citation type="submission" date="2018-11" db="EMBL/GenBank/DDBJ databases">
        <title>Genomic Encyclopedia of Type Strains, Phase IV (KMG-IV): sequencing the most valuable type-strain genomes for metagenomic binning, comparative biology and taxonomic classification.</title>
        <authorList>
            <person name="Goeker M."/>
        </authorList>
    </citation>
    <scope>NUCLEOTIDE SEQUENCE [LARGE SCALE GENOMIC DNA]</scope>
    <source>
        <strain evidence="3 4">DSM 27783</strain>
    </source>
</reference>
<dbReference type="RefSeq" id="WP_123352110.1">
    <property type="nucleotide sequence ID" value="NZ_CP027432.2"/>
</dbReference>
<reference evidence="2" key="3">
    <citation type="submission" date="2019-06" db="EMBL/GenBank/DDBJ databases">
        <title>A comparative analysis of the Nautiliaceae.</title>
        <authorList>
            <person name="Grosche A."/>
            <person name="Smedile F."/>
            <person name="Vetriani C."/>
        </authorList>
    </citation>
    <scope>NUCLEOTIDE SEQUENCE</scope>
    <source>
        <strain evidence="2">TB6</strain>
    </source>
</reference>
<dbReference type="PANTHER" id="PTHR31721:SF4">
    <property type="entry name" value="OS06G0710300 PROTEIN"/>
    <property type="match status" value="1"/>
</dbReference>
<proteinExistence type="predicted"/>
<feature type="transmembrane region" description="Helical" evidence="1">
    <location>
        <begin position="39"/>
        <end position="67"/>
    </location>
</feature>